<dbReference type="Gene3D" id="3.40.50.150">
    <property type="entry name" value="Vaccinia Virus protein VP39"/>
    <property type="match status" value="1"/>
</dbReference>
<dbReference type="PANTHER" id="PTHR43775:SF37">
    <property type="entry name" value="SI:DKEY-61P9.11"/>
    <property type="match status" value="1"/>
</dbReference>
<keyword evidence="7" id="KW-0511">Multifunctional enzyme</keyword>
<dbReference type="SMART" id="SM00827">
    <property type="entry name" value="PKS_AT"/>
    <property type="match status" value="1"/>
</dbReference>
<dbReference type="Pfam" id="PF00698">
    <property type="entry name" value="Acyl_transf_1"/>
    <property type="match status" value="1"/>
</dbReference>
<dbReference type="GO" id="GO:0004312">
    <property type="term" value="F:fatty acid synthase activity"/>
    <property type="evidence" value="ECO:0007669"/>
    <property type="project" value="TreeGrafter"/>
</dbReference>
<dbReference type="InterPro" id="IPR032821">
    <property type="entry name" value="PKS_assoc"/>
</dbReference>
<dbReference type="InterPro" id="IPR050091">
    <property type="entry name" value="PKS_NRPS_Biosynth_Enz"/>
</dbReference>
<dbReference type="SUPFAM" id="SSF53901">
    <property type="entry name" value="Thiolase-like"/>
    <property type="match status" value="1"/>
</dbReference>
<evidence type="ECO:0000256" key="7">
    <source>
        <dbReference type="ARBA" id="ARBA00023268"/>
    </source>
</evidence>
<accession>A0A2Z4L1G0</accession>
<dbReference type="InterPro" id="IPR036736">
    <property type="entry name" value="ACP-like_sf"/>
</dbReference>
<dbReference type="Pfam" id="PF08242">
    <property type="entry name" value="Methyltransf_12"/>
    <property type="match status" value="1"/>
</dbReference>
<dbReference type="EMBL" id="MH128122">
    <property type="protein sequence ID" value="AWX24483.1"/>
    <property type="molecule type" value="Genomic_DNA"/>
</dbReference>
<dbReference type="Pfam" id="PF02801">
    <property type="entry name" value="Ketoacyl-synt_C"/>
    <property type="match status" value="1"/>
</dbReference>
<dbReference type="Gene3D" id="3.40.47.10">
    <property type="match status" value="1"/>
</dbReference>
<dbReference type="SUPFAM" id="SSF53335">
    <property type="entry name" value="S-adenosyl-L-methionine-dependent methyltransferases"/>
    <property type="match status" value="1"/>
</dbReference>
<keyword evidence="5" id="KW-0808">Transferase</keyword>
<feature type="compositionally biased region" description="Low complexity" evidence="8">
    <location>
        <begin position="1299"/>
        <end position="1321"/>
    </location>
</feature>
<organism evidence="11">
    <name type="scientific">Streptomyces conglobatus</name>
    <dbReference type="NCBI Taxonomy" id="1653203"/>
    <lineage>
        <taxon>Bacteria</taxon>
        <taxon>Bacillati</taxon>
        <taxon>Actinomycetota</taxon>
        <taxon>Actinomycetes</taxon>
        <taxon>Kitasatosporales</taxon>
        <taxon>Streptomycetaceae</taxon>
        <taxon>Streptomyces</taxon>
    </lineage>
</organism>
<dbReference type="PANTHER" id="PTHR43775">
    <property type="entry name" value="FATTY ACID SYNTHASE"/>
    <property type="match status" value="1"/>
</dbReference>
<dbReference type="CDD" id="cd02440">
    <property type="entry name" value="AdoMet_MTases"/>
    <property type="match status" value="1"/>
</dbReference>
<dbReference type="InterPro" id="IPR014030">
    <property type="entry name" value="Ketoacyl_synth_N"/>
</dbReference>
<dbReference type="InterPro" id="IPR029063">
    <property type="entry name" value="SAM-dependent_MTases_sf"/>
</dbReference>
<evidence type="ECO:0000256" key="2">
    <source>
        <dbReference type="ARBA" id="ARBA00006432"/>
    </source>
</evidence>
<dbReference type="InterPro" id="IPR006162">
    <property type="entry name" value="Ppantetheine_attach_site"/>
</dbReference>
<evidence type="ECO:0000256" key="3">
    <source>
        <dbReference type="ARBA" id="ARBA00022450"/>
    </source>
</evidence>
<dbReference type="InterPro" id="IPR009081">
    <property type="entry name" value="PP-bd_ACP"/>
</dbReference>
<dbReference type="InterPro" id="IPR001227">
    <property type="entry name" value="Ac_transferase_dom_sf"/>
</dbReference>
<protein>
    <submittedName>
        <fullName evidence="11">Type I polyketide synthase</fullName>
    </submittedName>
</protein>
<dbReference type="InterPro" id="IPR014043">
    <property type="entry name" value="Acyl_transferase_dom"/>
</dbReference>
<evidence type="ECO:0000313" key="11">
    <source>
        <dbReference type="EMBL" id="AWX24483.1"/>
    </source>
</evidence>
<evidence type="ECO:0000256" key="6">
    <source>
        <dbReference type="ARBA" id="ARBA00023194"/>
    </source>
</evidence>
<dbReference type="PROSITE" id="PS00012">
    <property type="entry name" value="PHOSPHOPANTETHEINE"/>
    <property type="match status" value="1"/>
</dbReference>
<comment type="cofactor">
    <cofactor evidence="1">
        <name>pantetheine 4'-phosphate</name>
        <dbReference type="ChEBI" id="CHEBI:47942"/>
    </cofactor>
</comment>
<dbReference type="SUPFAM" id="SSF52151">
    <property type="entry name" value="FabD/lysophospholipase-like"/>
    <property type="match status" value="1"/>
</dbReference>
<dbReference type="GO" id="GO:0044550">
    <property type="term" value="P:secondary metabolite biosynthetic process"/>
    <property type="evidence" value="ECO:0007669"/>
    <property type="project" value="UniProtKB-ARBA"/>
</dbReference>
<dbReference type="Gene3D" id="1.10.1200.10">
    <property type="entry name" value="ACP-like"/>
    <property type="match status" value="1"/>
</dbReference>
<dbReference type="InterPro" id="IPR014031">
    <property type="entry name" value="Ketoacyl_synth_C"/>
</dbReference>
<dbReference type="FunFam" id="1.10.1200.10:FF:000016">
    <property type="entry name" value="Non-ribosomal peptide synthase"/>
    <property type="match status" value="1"/>
</dbReference>
<proteinExistence type="inferred from homology"/>
<dbReference type="Gene3D" id="3.30.70.3290">
    <property type="match status" value="1"/>
</dbReference>
<dbReference type="Pfam" id="PF00550">
    <property type="entry name" value="PP-binding"/>
    <property type="match status" value="1"/>
</dbReference>
<dbReference type="PROSITE" id="PS50075">
    <property type="entry name" value="CARRIER"/>
    <property type="match status" value="1"/>
</dbReference>
<dbReference type="InterPro" id="IPR016035">
    <property type="entry name" value="Acyl_Trfase/lysoPLipase"/>
</dbReference>
<dbReference type="Gene3D" id="3.40.366.10">
    <property type="entry name" value="Malonyl-Coenzyme A Acyl Carrier Protein, domain 2"/>
    <property type="match status" value="1"/>
</dbReference>
<dbReference type="GO" id="GO:0017000">
    <property type="term" value="P:antibiotic biosynthetic process"/>
    <property type="evidence" value="ECO:0007669"/>
    <property type="project" value="UniProtKB-KW"/>
</dbReference>
<dbReference type="GO" id="GO:0031177">
    <property type="term" value="F:phosphopantetheine binding"/>
    <property type="evidence" value="ECO:0007669"/>
    <property type="project" value="InterPro"/>
</dbReference>
<feature type="domain" description="Carrier" evidence="9">
    <location>
        <begin position="1336"/>
        <end position="1411"/>
    </location>
</feature>
<dbReference type="InterPro" id="IPR020806">
    <property type="entry name" value="PKS_PP-bd"/>
</dbReference>
<feature type="region of interest" description="Disordered" evidence="8">
    <location>
        <begin position="1285"/>
        <end position="1321"/>
    </location>
</feature>
<dbReference type="GO" id="GO:0006633">
    <property type="term" value="P:fatty acid biosynthetic process"/>
    <property type="evidence" value="ECO:0007669"/>
    <property type="project" value="TreeGrafter"/>
</dbReference>
<keyword evidence="6" id="KW-0045">Antibiotic biosynthesis</keyword>
<dbReference type="PROSITE" id="PS52004">
    <property type="entry name" value="KS3_2"/>
    <property type="match status" value="1"/>
</dbReference>
<dbReference type="SMART" id="SM00825">
    <property type="entry name" value="PKS_KS"/>
    <property type="match status" value="1"/>
</dbReference>
<keyword evidence="3" id="KW-0596">Phosphopantetheine</keyword>
<name>A0A2Z4L1G0_9ACTN</name>
<evidence type="ECO:0000256" key="5">
    <source>
        <dbReference type="ARBA" id="ARBA00022679"/>
    </source>
</evidence>
<comment type="similarity">
    <text evidence="2">Belongs to the ATP-dependent AMP-binding enzyme family.</text>
</comment>
<evidence type="ECO:0000256" key="1">
    <source>
        <dbReference type="ARBA" id="ARBA00001957"/>
    </source>
</evidence>
<sequence length="1434" mass="152759">MAESIDPQPAGAADEFGSIAIVGMAGRWPDAPDIDTFWRNVAAGHHSTKPIPDDKYRAAGGDEAGLTDRNRIRLASTIDGIELFDADFFGYLPGEAQLIDPQQRVFLEVCHHALEHAGYDPARGGGQIGVYAGVSQSEYFLDHIHPRYGDTPGSLELLAAKAGNVPDALTMRVSYKLGLTGPSVCVQTTCSTSLVAVHMACRELLDFRCDTALAGGSALNPVAYRGYRYVEQGILSPDGHTRAFDADARGTIRGDAVAAVVLRRLEDALADGDRIWAVIKGSAINNDGTRKPAFSAPSPEGQTEVIREAIAAAGVPADTITYVEAHGTGTPVGDPIEVAALTAAFREETDRTGFCALGSVKSNVGHTDTAAGVTGLIKVVLSMRHRRIPGTVGFRTPNPAIDFPATPFRVHGETIDWEPAGGAPLRAGVSAFGVGGTNAHVIVEEPPPPAPRTGHDGSWQLLRLSARTPEALERLSAGLAGRLTGEEAPPLADVAHTLRTGRRELPYRRTVVCRAAAEGAETLRHPGPVGGPVPAEGRQAAFLLPGGGAQYPGMGAGLYRSEPAFRDAMDRASAALRPRLGHELTDLLYHRSAADVPRDVPFDFPALVAVEYALAALLAEQGVRPSALLGHSLGEYTAAVLAGVMSLEDALGLVSLRERLMLRAGGATLSVWLGEAALRPYLADGLALDLATVNSPGACTVSGTEAAVSEMERRLTADGVECSRVRLAAAPHSRLLDPVLEEFATAVRAVTLNAPAVPYVSNLTGTWITAGQATDPAYWVRHMRGTVRFADGLAALAEAGDPVLLECGPGRTLAGYAVARSGAPVTVLPAMRHAKADQVDDRQALLEAVGGLWAHGVPAEPRTSPGGARRVPLPGYPFARTRHWLDRVSRGTAEPVAAPPASRVFPVDLAAEDAALRAAERRLRASVPVDEVPVDVRELLDRLCALHVTAYLRSQGVSTEPGAVHERTWIHRTLGTVPAYRKFVDALLHILEVDGIAECEGGRLRFTGDAGDDEEIARIERTIRENHPEYVAELDLVEHCRARYGQVVGGRIAGTEVLLPDGRSDISRPVAEKWVETSDIGVYRDLIAETVARLAGRVAGRPVRILEVGGGQGGVTWAVAEALRGVPRVEYRFTDLGRAFVLGAQRRAEREGLHHMTFSTLDISRDPAGQDVETGAWDMVIAYNVLHATPRLPVTLRNVHRLLAPGGALFLLEACREPRFAVATAGLFEGWWYFEDGLREHTPLVTPDVWRRLLAESGFGNVASYPEVPQEKSFTAHALIVGQRPAGQDPVPAGPAPGSPVTASPGTAGPVTDGTATAAGGKTFNRRPALAQEYVEPRTDLERRVAAHWQEVLGVEPVGVEDGFFDLGGDSLLALQLVTRLRDELKAELSVKRLLERLTVSAVAQDIEAGAARSADVPAVIRRSARRDAARHQD</sequence>
<dbReference type="InterPro" id="IPR016039">
    <property type="entry name" value="Thiolase-like"/>
</dbReference>
<reference evidence="11" key="1">
    <citation type="submission" date="2018-03" db="EMBL/GenBank/DDBJ databases">
        <authorList>
            <person name="Keele B.F."/>
        </authorList>
    </citation>
    <scope>NUCLEOTIDE SEQUENCE</scope>
    <source>
        <strain evidence="11">ATCC 31005</strain>
    </source>
</reference>
<feature type="domain" description="Ketosynthase family 3 (KS3)" evidence="10">
    <location>
        <begin position="16"/>
        <end position="445"/>
    </location>
</feature>
<gene>
    <name evidence="11" type="primary">natC</name>
</gene>
<evidence type="ECO:0000256" key="4">
    <source>
        <dbReference type="ARBA" id="ARBA00022553"/>
    </source>
</evidence>
<keyword evidence="4" id="KW-0597">Phosphoprotein</keyword>
<dbReference type="InterPro" id="IPR020841">
    <property type="entry name" value="PKS_Beta-ketoAc_synthase_dom"/>
</dbReference>
<dbReference type="CDD" id="cd00833">
    <property type="entry name" value="PKS"/>
    <property type="match status" value="1"/>
</dbReference>
<dbReference type="SUPFAM" id="SSF47336">
    <property type="entry name" value="ACP-like"/>
    <property type="match status" value="1"/>
</dbReference>
<dbReference type="Pfam" id="PF00109">
    <property type="entry name" value="ketoacyl-synt"/>
    <property type="match status" value="1"/>
</dbReference>
<evidence type="ECO:0000259" key="9">
    <source>
        <dbReference type="PROSITE" id="PS50075"/>
    </source>
</evidence>
<evidence type="ECO:0000256" key="8">
    <source>
        <dbReference type="SAM" id="MobiDB-lite"/>
    </source>
</evidence>
<evidence type="ECO:0000259" key="10">
    <source>
        <dbReference type="PROSITE" id="PS52004"/>
    </source>
</evidence>
<dbReference type="Pfam" id="PF16197">
    <property type="entry name" value="KAsynt_C_assoc"/>
    <property type="match status" value="1"/>
</dbReference>
<dbReference type="SMART" id="SM00823">
    <property type="entry name" value="PKS_PP"/>
    <property type="match status" value="1"/>
</dbReference>
<dbReference type="InterPro" id="IPR013217">
    <property type="entry name" value="Methyltransf_12"/>
</dbReference>